<protein>
    <submittedName>
        <fullName evidence="2">Uncharacterized protein</fullName>
    </submittedName>
</protein>
<comment type="caution">
    <text evidence="2">The sequence shown here is derived from an EMBL/GenBank/DDBJ whole genome shotgun (WGS) entry which is preliminary data.</text>
</comment>
<proteinExistence type="predicted"/>
<feature type="transmembrane region" description="Helical" evidence="1">
    <location>
        <begin position="12"/>
        <end position="35"/>
    </location>
</feature>
<dbReference type="PROSITE" id="PS51257">
    <property type="entry name" value="PROKAR_LIPOPROTEIN"/>
    <property type="match status" value="1"/>
</dbReference>
<sequence length="180" mass="21019">MRNNYLVWLFRPIWQLFLLQQLVIVPLILGCYFFVWQQSEDVIHSLQVKLTEQKNGLALSQNQFSALPNLTELHQQIQKITVKLSQNGHISSPLKTTVLKRLHQPLVNSGSQLMEWKSIKEGDQVLWHIILSLTYEQLLRFINEIQQLQPILLIKHLTITPADNSLTVRMVLKDIGYEEK</sequence>
<accession>A0A2D0J2H1</accession>
<organism evidence="2 3">
    <name type="scientific">Xenorhabdus budapestensis</name>
    <dbReference type="NCBI Taxonomy" id="290110"/>
    <lineage>
        <taxon>Bacteria</taxon>
        <taxon>Pseudomonadati</taxon>
        <taxon>Pseudomonadota</taxon>
        <taxon>Gammaproteobacteria</taxon>
        <taxon>Enterobacterales</taxon>
        <taxon>Morganellaceae</taxon>
        <taxon>Xenorhabdus</taxon>
    </lineage>
</organism>
<evidence type="ECO:0000313" key="2">
    <source>
        <dbReference type="EMBL" id="PHM28509.1"/>
    </source>
</evidence>
<gene>
    <name evidence="2" type="ORF">Xbud_01520</name>
</gene>
<dbReference type="Proteomes" id="UP000225833">
    <property type="component" value="Unassembled WGS sequence"/>
</dbReference>
<evidence type="ECO:0000256" key="1">
    <source>
        <dbReference type="SAM" id="Phobius"/>
    </source>
</evidence>
<dbReference type="EMBL" id="NIBS01000005">
    <property type="protein sequence ID" value="PHM28509.1"/>
    <property type="molecule type" value="Genomic_DNA"/>
</dbReference>
<name>A0A2D0J2H1_XENBU</name>
<reference evidence="2 3" key="1">
    <citation type="journal article" date="2017" name="Nat. Microbiol.">
        <title>Natural product diversity associated with the nematode symbionts Photorhabdus and Xenorhabdus.</title>
        <authorList>
            <person name="Tobias N.J."/>
            <person name="Wolff H."/>
            <person name="Djahanschiri B."/>
            <person name="Grundmann F."/>
            <person name="Kronenwerth M."/>
            <person name="Shi Y.M."/>
            <person name="Simonyi S."/>
            <person name="Grun P."/>
            <person name="Shapiro-Ilan D."/>
            <person name="Pidot S.J."/>
            <person name="Stinear T.P."/>
            <person name="Ebersberger I."/>
            <person name="Bode H.B."/>
        </authorList>
    </citation>
    <scope>NUCLEOTIDE SEQUENCE [LARGE SCALE GENOMIC DNA]</scope>
    <source>
        <strain evidence="2 3">DSM 16342</strain>
    </source>
</reference>
<dbReference type="RefSeq" id="WP_099135473.1">
    <property type="nucleotide sequence ID" value="NZ_CAWNNJ010000119.1"/>
</dbReference>
<keyword evidence="1" id="KW-0812">Transmembrane</keyword>
<keyword evidence="1" id="KW-0472">Membrane</keyword>
<keyword evidence="1" id="KW-1133">Transmembrane helix</keyword>
<dbReference type="AlphaFoldDB" id="A0A2D0J2H1"/>
<dbReference type="OrthoDB" id="6454695at2"/>
<evidence type="ECO:0000313" key="3">
    <source>
        <dbReference type="Proteomes" id="UP000225833"/>
    </source>
</evidence>